<proteinExistence type="predicted"/>
<gene>
    <name evidence="2" type="ORF">OI25_7933</name>
    <name evidence="3" type="ORF">ParKJ_21555</name>
</gene>
<keyword evidence="1" id="KW-0472">Membrane</keyword>
<dbReference type="KEGG" id="bfn:OI25_7933"/>
<evidence type="ECO:0000313" key="2">
    <source>
        <dbReference type="EMBL" id="AJZ56332.1"/>
    </source>
</evidence>
<evidence type="ECO:0000313" key="4">
    <source>
        <dbReference type="Proteomes" id="UP000032614"/>
    </source>
</evidence>
<keyword evidence="2" id="KW-0614">Plasmid</keyword>
<reference evidence="3" key="2">
    <citation type="submission" date="2022-08" db="EMBL/GenBank/DDBJ databases">
        <authorList>
            <person name="Kim S.-J."/>
        </authorList>
    </citation>
    <scope>NUCLEOTIDE SEQUENCE</scope>
    <source>
        <strain evidence="3">KJ</strain>
    </source>
</reference>
<dbReference type="RefSeq" id="WP_025496579.1">
    <property type="nucleotide sequence ID" value="NZ_CADFGE010000013.1"/>
</dbReference>
<keyword evidence="1" id="KW-0812">Transmembrane</keyword>
<sequence>MSLIIAARFDTFEKAEDASVRLQATGVTKEELSIVYVTEHGQHARTPIGGDSMTDEGSAEAPKGAGKGVVIGVLVGAGAGVAIRFGLNAPWIIIAVAAAVGGYLGSLSGAMSHTRTARQNSKTSLANFENARQSGVLIAIHTQQTNMDTVIETLEECDAMDIERASGLWQRGAWADFDPTKAREPVARSA</sequence>
<protein>
    <submittedName>
        <fullName evidence="3">Glycine zipper family protein</fullName>
    </submittedName>
</protein>
<evidence type="ECO:0000313" key="5">
    <source>
        <dbReference type="Proteomes" id="UP001246473"/>
    </source>
</evidence>
<reference evidence="2 4" key="1">
    <citation type="journal article" date="2015" name="Genome Announc.">
        <title>Complete genome sequences for 59 burkholderia isolates, both pathogenic and near neighbor.</title>
        <authorList>
            <person name="Johnson S.L."/>
            <person name="Bishop-Lilly K.A."/>
            <person name="Ladner J.T."/>
            <person name="Daligault H.E."/>
            <person name="Davenport K.W."/>
            <person name="Jaissle J."/>
            <person name="Frey K.G."/>
            <person name="Koroleva G.I."/>
            <person name="Bruce D.C."/>
            <person name="Coyne S.R."/>
            <person name="Broomall S.M."/>
            <person name="Li P.E."/>
            <person name="Teshima H."/>
            <person name="Gibbons H.S."/>
            <person name="Palacios G.F."/>
            <person name="Rosenzweig C.N."/>
            <person name="Redden C.L."/>
            <person name="Xu Y."/>
            <person name="Minogue T.D."/>
            <person name="Chain P.S."/>
        </authorList>
    </citation>
    <scope>NUCLEOTIDE SEQUENCE [LARGE SCALE GENOMIC DNA]</scope>
    <source>
        <strain evidence="2 4">ATCC BAA-463</strain>
        <plasmid evidence="2 4">pBIL</plasmid>
    </source>
</reference>
<evidence type="ECO:0000313" key="3">
    <source>
        <dbReference type="EMBL" id="MDT8840019.1"/>
    </source>
</evidence>
<dbReference type="GeneID" id="66513196"/>
<name>A0AAP5QD25_9BURK</name>
<dbReference type="Proteomes" id="UP000032614">
    <property type="component" value="Plasmid pBIL"/>
</dbReference>
<dbReference type="AlphaFoldDB" id="A0AAP5QD25"/>
<accession>A0AAP5QD25</accession>
<feature type="transmembrane region" description="Helical" evidence="1">
    <location>
        <begin position="91"/>
        <end position="112"/>
    </location>
</feature>
<keyword evidence="1" id="KW-1133">Transmembrane helix</keyword>
<evidence type="ECO:0000256" key="1">
    <source>
        <dbReference type="SAM" id="Phobius"/>
    </source>
</evidence>
<dbReference type="Proteomes" id="UP001246473">
    <property type="component" value="Unassembled WGS sequence"/>
</dbReference>
<dbReference type="EMBL" id="JANSLM010000008">
    <property type="protein sequence ID" value="MDT8840019.1"/>
    <property type="molecule type" value="Genomic_DNA"/>
</dbReference>
<geneLocation type="plasmid" evidence="2 4">
    <name>pBIL</name>
</geneLocation>
<organism evidence="3 5">
    <name type="scientific">Paraburkholderia fungorum</name>
    <dbReference type="NCBI Taxonomy" id="134537"/>
    <lineage>
        <taxon>Bacteria</taxon>
        <taxon>Pseudomonadati</taxon>
        <taxon>Pseudomonadota</taxon>
        <taxon>Betaproteobacteria</taxon>
        <taxon>Burkholderiales</taxon>
        <taxon>Burkholderiaceae</taxon>
        <taxon>Paraburkholderia</taxon>
    </lineage>
</organism>
<feature type="transmembrane region" description="Helical" evidence="1">
    <location>
        <begin position="68"/>
        <end position="85"/>
    </location>
</feature>
<dbReference type="EMBL" id="CP010024">
    <property type="protein sequence ID" value="AJZ56332.1"/>
    <property type="molecule type" value="Genomic_DNA"/>
</dbReference>